<name>A0A0C5WZU8_9GAMM</name>
<accession>A0A0C5WZU8</accession>
<evidence type="ECO:0000313" key="2">
    <source>
        <dbReference type="Proteomes" id="UP000032303"/>
    </source>
</evidence>
<proteinExistence type="predicted"/>
<keyword evidence="2" id="KW-1185">Reference proteome</keyword>
<dbReference type="AlphaFoldDB" id="A0A0C5WZU8"/>
<protein>
    <submittedName>
        <fullName evidence="1">Uncharacterized protein</fullName>
    </submittedName>
</protein>
<dbReference type="HOGENOM" id="CLU_200517_0_0_6"/>
<reference evidence="1 2" key="1">
    <citation type="submission" date="2013-05" db="EMBL/GenBank/DDBJ databases">
        <title>Complete genome sequence of the lipase-producing bacterium Photobacterium gaetbulicola Gung47.</title>
        <authorList>
            <person name="Kim Y.-O."/>
        </authorList>
    </citation>
    <scope>NUCLEOTIDE SEQUENCE [LARGE SCALE GENOMIC DNA]</scope>
    <source>
        <strain evidence="1 2">Gung47</strain>
    </source>
</reference>
<gene>
    <name evidence="1" type="ORF">H744_2c1926</name>
</gene>
<dbReference type="OrthoDB" id="5817161at2"/>
<dbReference type="PATRIC" id="fig|658445.3.peg.3869"/>
<sequence>MSKTMRLSWLNCAKCDSNKIEVTTEQGNDEWIYDGDKLTCLDCGATGELETDGGITWFEADKEPKNVQLH</sequence>
<dbReference type="EMBL" id="CP005974">
    <property type="protein sequence ID" value="AJR08590.1"/>
    <property type="molecule type" value="Genomic_DNA"/>
</dbReference>
<dbReference type="Proteomes" id="UP000032303">
    <property type="component" value="Chromosome 2"/>
</dbReference>
<evidence type="ECO:0000313" key="1">
    <source>
        <dbReference type="EMBL" id="AJR08590.1"/>
    </source>
</evidence>
<organism evidence="1 2">
    <name type="scientific">Photobacterium gaetbulicola Gung47</name>
    <dbReference type="NCBI Taxonomy" id="658445"/>
    <lineage>
        <taxon>Bacteria</taxon>
        <taxon>Pseudomonadati</taxon>
        <taxon>Pseudomonadota</taxon>
        <taxon>Gammaproteobacteria</taxon>
        <taxon>Vibrionales</taxon>
        <taxon>Vibrionaceae</taxon>
        <taxon>Photobacterium</taxon>
    </lineage>
</organism>
<dbReference type="KEGG" id="pgb:H744_2c1926"/>